<evidence type="ECO:0000256" key="8">
    <source>
        <dbReference type="ARBA" id="ARBA00023306"/>
    </source>
</evidence>
<dbReference type="KEGG" id="wma:WM2015_2368"/>
<dbReference type="GO" id="GO:0005737">
    <property type="term" value="C:cytoplasm"/>
    <property type="evidence" value="ECO:0007669"/>
    <property type="project" value="UniProtKB-SubCell"/>
</dbReference>
<dbReference type="GO" id="GO:0005524">
    <property type="term" value="F:ATP binding"/>
    <property type="evidence" value="ECO:0007669"/>
    <property type="project" value="UniProtKB-UniRule"/>
</dbReference>
<keyword evidence="9 10" id="KW-0961">Cell wall biogenesis/degradation</keyword>
<dbReference type="PANTHER" id="PTHR43024:SF1">
    <property type="entry name" value="UDP-N-ACETYLMURAMOYL-TRIPEPTIDE--D-ALANYL-D-ALANINE LIGASE"/>
    <property type="match status" value="1"/>
</dbReference>
<dbReference type="SUPFAM" id="SSF53623">
    <property type="entry name" value="MurD-like peptide ligases, catalytic domain"/>
    <property type="match status" value="1"/>
</dbReference>
<comment type="similarity">
    <text evidence="10">Belongs to the MurCDEF family. MurF subfamily.</text>
</comment>
<evidence type="ECO:0000256" key="2">
    <source>
        <dbReference type="ARBA" id="ARBA00022598"/>
    </source>
</evidence>
<keyword evidence="2 10" id="KW-0436">Ligase</keyword>
<evidence type="ECO:0000256" key="3">
    <source>
        <dbReference type="ARBA" id="ARBA00022618"/>
    </source>
</evidence>
<keyword evidence="3 10" id="KW-0132">Cell division</keyword>
<dbReference type="InterPro" id="IPR036565">
    <property type="entry name" value="Mur-like_cat_sf"/>
</dbReference>
<dbReference type="PANTHER" id="PTHR43024">
    <property type="entry name" value="UDP-N-ACETYLMURAMOYL-TRIPEPTIDE--D-ALANYL-D-ALANINE LIGASE"/>
    <property type="match status" value="1"/>
</dbReference>
<comment type="function">
    <text evidence="10 11">Involved in cell wall formation. Catalyzes the final step in the synthesis of UDP-N-acetylmuramoyl-pentapeptide, the precursor of murein.</text>
</comment>
<dbReference type="InterPro" id="IPR004101">
    <property type="entry name" value="Mur_ligase_C"/>
</dbReference>
<comment type="catalytic activity">
    <reaction evidence="10 11">
        <text>D-alanyl-D-alanine + UDP-N-acetyl-alpha-D-muramoyl-L-alanyl-gamma-D-glutamyl-meso-2,6-diaminopimelate + ATP = UDP-N-acetyl-alpha-D-muramoyl-L-alanyl-gamma-D-glutamyl-meso-2,6-diaminopimeloyl-D-alanyl-D-alanine + ADP + phosphate + H(+)</text>
        <dbReference type="Rhea" id="RHEA:28374"/>
        <dbReference type="ChEBI" id="CHEBI:15378"/>
        <dbReference type="ChEBI" id="CHEBI:30616"/>
        <dbReference type="ChEBI" id="CHEBI:43474"/>
        <dbReference type="ChEBI" id="CHEBI:57822"/>
        <dbReference type="ChEBI" id="CHEBI:61386"/>
        <dbReference type="ChEBI" id="CHEBI:83905"/>
        <dbReference type="ChEBI" id="CHEBI:456216"/>
        <dbReference type="EC" id="6.3.2.10"/>
    </reaction>
</comment>
<dbReference type="GO" id="GO:0047480">
    <property type="term" value="F:UDP-N-acetylmuramoyl-tripeptide-D-alanyl-D-alanine ligase activity"/>
    <property type="evidence" value="ECO:0007669"/>
    <property type="project" value="UniProtKB-UniRule"/>
</dbReference>
<dbReference type="PATRIC" id="fig|1579979.3.peg.2420"/>
<evidence type="ECO:0000256" key="9">
    <source>
        <dbReference type="ARBA" id="ARBA00023316"/>
    </source>
</evidence>
<dbReference type="HAMAP" id="MF_02019">
    <property type="entry name" value="MurF"/>
    <property type="match status" value="1"/>
</dbReference>
<dbReference type="EC" id="6.3.2.10" evidence="10 11"/>
<evidence type="ECO:0000256" key="4">
    <source>
        <dbReference type="ARBA" id="ARBA00022741"/>
    </source>
</evidence>
<dbReference type="SUPFAM" id="SSF63418">
    <property type="entry name" value="MurE/MurF N-terminal domain"/>
    <property type="match status" value="1"/>
</dbReference>
<dbReference type="SUPFAM" id="SSF53244">
    <property type="entry name" value="MurD-like peptide ligases, peptide-binding domain"/>
    <property type="match status" value="1"/>
</dbReference>
<evidence type="ECO:0000259" key="14">
    <source>
        <dbReference type="Pfam" id="PF08245"/>
    </source>
</evidence>
<protein>
    <recommendedName>
        <fullName evidence="10 11">UDP-N-acetylmuramoyl-tripeptide--D-alanyl-D-alanine ligase</fullName>
        <ecNumber evidence="10 11">6.3.2.10</ecNumber>
    </recommendedName>
    <alternativeName>
        <fullName evidence="10">D-alanyl-D-alanine-adding enzyme</fullName>
    </alternativeName>
</protein>
<dbReference type="NCBIfam" id="TIGR01143">
    <property type="entry name" value="murF"/>
    <property type="match status" value="1"/>
</dbReference>
<organism evidence="15 16">
    <name type="scientific">Wenzhouxiangella marina</name>
    <dbReference type="NCBI Taxonomy" id="1579979"/>
    <lineage>
        <taxon>Bacteria</taxon>
        <taxon>Pseudomonadati</taxon>
        <taxon>Pseudomonadota</taxon>
        <taxon>Gammaproteobacteria</taxon>
        <taxon>Chromatiales</taxon>
        <taxon>Wenzhouxiangellaceae</taxon>
        <taxon>Wenzhouxiangella</taxon>
    </lineage>
</organism>
<dbReference type="GO" id="GO:0008766">
    <property type="term" value="F:UDP-N-acetylmuramoylalanyl-D-glutamyl-2,6-diaminopimelate-D-alanyl-D-alanine ligase activity"/>
    <property type="evidence" value="ECO:0007669"/>
    <property type="project" value="RHEA"/>
</dbReference>
<evidence type="ECO:0000256" key="7">
    <source>
        <dbReference type="ARBA" id="ARBA00022984"/>
    </source>
</evidence>
<dbReference type="InterPro" id="IPR005863">
    <property type="entry name" value="UDP-N-AcMur_synth"/>
</dbReference>
<evidence type="ECO:0000256" key="11">
    <source>
        <dbReference type="RuleBase" id="RU004136"/>
    </source>
</evidence>
<evidence type="ECO:0000259" key="13">
    <source>
        <dbReference type="Pfam" id="PF02875"/>
    </source>
</evidence>
<comment type="pathway">
    <text evidence="10 11">Cell wall biogenesis; peptidoglycan biosynthesis.</text>
</comment>
<dbReference type="GO" id="GO:0051301">
    <property type="term" value="P:cell division"/>
    <property type="evidence" value="ECO:0007669"/>
    <property type="project" value="UniProtKB-KW"/>
</dbReference>
<dbReference type="InterPro" id="IPR035911">
    <property type="entry name" value="MurE/MurF_N"/>
</dbReference>
<dbReference type="Pfam" id="PF08245">
    <property type="entry name" value="Mur_ligase_M"/>
    <property type="match status" value="1"/>
</dbReference>
<evidence type="ECO:0000313" key="15">
    <source>
        <dbReference type="EMBL" id="AKS42730.1"/>
    </source>
</evidence>
<dbReference type="RefSeq" id="WP_082169698.1">
    <property type="nucleotide sequence ID" value="NZ_CP012154.1"/>
</dbReference>
<dbReference type="Pfam" id="PF02875">
    <property type="entry name" value="Mur_ligase_C"/>
    <property type="match status" value="1"/>
</dbReference>
<keyword evidence="7 10" id="KW-0573">Peptidoglycan synthesis</keyword>
<keyword evidence="6 10" id="KW-0133">Cell shape</keyword>
<evidence type="ECO:0000259" key="12">
    <source>
        <dbReference type="Pfam" id="PF01225"/>
    </source>
</evidence>
<sequence>MDMLLSAATQACGGRMSGQDVAIRGLCLDSRKLQAGELFVALPGERVDGHAFVEAAARSGASAALVSRRLDVDLPQIEVADVAVALQSIAAAWRAALDVIVVGVTGSNGKTTVKEMIAAILSRVGPTLATRGNYNNELGVPVTLGRLEREHRFAVIEMGCGQAGDIRDLAALARPRVGVVTNAGPAHLERLGSLEGVARTKGELFESLPAEGVAVINADDRFFADWQARAAHCQRLSFGRSEAAQVRLLDGPAGRLNLDTPVGRIETTLAVAGEHNRMNAAAAAAVALALDVPAAEIAAGLASINSLPGRLESHRSEAGWTLIDDTYNANPASLYAGLKVLSELPGEAWLVLGDMAELGPDSDKLHAEMGQSAADLGVRRLFTLGAHAAAASRAFGPGAEHFEGHEALASALADAIHADVVCLVKGSRSSAMERIVRAMIGEKH</sequence>
<dbReference type="EMBL" id="CP012154">
    <property type="protein sequence ID" value="AKS42730.1"/>
    <property type="molecule type" value="Genomic_DNA"/>
</dbReference>
<evidence type="ECO:0000313" key="16">
    <source>
        <dbReference type="Proteomes" id="UP000066624"/>
    </source>
</evidence>
<evidence type="ECO:0000256" key="6">
    <source>
        <dbReference type="ARBA" id="ARBA00022960"/>
    </source>
</evidence>
<dbReference type="UniPathway" id="UPA00219"/>
<dbReference type="InterPro" id="IPR051046">
    <property type="entry name" value="MurCDEF_CellWall_CoF430Synth"/>
</dbReference>
<evidence type="ECO:0000256" key="1">
    <source>
        <dbReference type="ARBA" id="ARBA00022490"/>
    </source>
</evidence>
<dbReference type="InterPro" id="IPR000713">
    <property type="entry name" value="Mur_ligase_N"/>
</dbReference>
<keyword evidence="16" id="KW-1185">Reference proteome</keyword>
<dbReference type="Proteomes" id="UP000066624">
    <property type="component" value="Chromosome"/>
</dbReference>
<name>A0A0K0XYI7_9GAMM</name>
<evidence type="ECO:0000256" key="10">
    <source>
        <dbReference type="HAMAP-Rule" id="MF_02019"/>
    </source>
</evidence>
<dbReference type="Gene3D" id="3.90.190.20">
    <property type="entry name" value="Mur ligase, C-terminal domain"/>
    <property type="match status" value="1"/>
</dbReference>
<evidence type="ECO:0000256" key="5">
    <source>
        <dbReference type="ARBA" id="ARBA00022840"/>
    </source>
</evidence>
<proteinExistence type="inferred from homology"/>
<dbReference type="STRING" id="1579979.WM2015_2368"/>
<feature type="binding site" evidence="10">
    <location>
        <begin position="106"/>
        <end position="112"/>
    </location>
    <ligand>
        <name>ATP</name>
        <dbReference type="ChEBI" id="CHEBI:30616"/>
    </ligand>
</feature>
<dbReference type="InterPro" id="IPR013221">
    <property type="entry name" value="Mur_ligase_cen"/>
</dbReference>
<dbReference type="Gene3D" id="3.40.1190.10">
    <property type="entry name" value="Mur-like, catalytic domain"/>
    <property type="match status" value="1"/>
</dbReference>
<dbReference type="GO" id="GO:0008360">
    <property type="term" value="P:regulation of cell shape"/>
    <property type="evidence" value="ECO:0007669"/>
    <property type="project" value="UniProtKB-KW"/>
</dbReference>
<feature type="domain" description="Mur ligase central" evidence="14">
    <location>
        <begin position="104"/>
        <end position="287"/>
    </location>
</feature>
<keyword evidence="8 10" id="KW-0131">Cell cycle</keyword>
<dbReference type="GO" id="GO:0009252">
    <property type="term" value="P:peptidoglycan biosynthetic process"/>
    <property type="evidence" value="ECO:0007669"/>
    <property type="project" value="UniProtKB-UniRule"/>
</dbReference>
<comment type="subcellular location">
    <subcellularLocation>
        <location evidence="10 11">Cytoplasm</location>
    </subcellularLocation>
</comment>
<feature type="domain" description="Mur ligase C-terminal" evidence="13">
    <location>
        <begin position="309"/>
        <end position="428"/>
    </location>
</feature>
<dbReference type="GO" id="GO:0071555">
    <property type="term" value="P:cell wall organization"/>
    <property type="evidence" value="ECO:0007669"/>
    <property type="project" value="UniProtKB-KW"/>
</dbReference>
<keyword evidence="4 10" id="KW-0547">Nucleotide-binding</keyword>
<feature type="domain" description="Mur ligase N-terminal catalytic" evidence="12">
    <location>
        <begin position="23"/>
        <end position="91"/>
    </location>
</feature>
<dbReference type="AlphaFoldDB" id="A0A0K0XYI7"/>
<keyword evidence="1 10" id="KW-0963">Cytoplasm</keyword>
<dbReference type="Pfam" id="PF01225">
    <property type="entry name" value="Mur_ligase"/>
    <property type="match status" value="1"/>
</dbReference>
<gene>
    <name evidence="10" type="primary">murF</name>
    <name evidence="15" type="ORF">WM2015_2368</name>
</gene>
<dbReference type="InterPro" id="IPR036615">
    <property type="entry name" value="Mur_ligase_C_dom_sf"/>
</dbReference>
<keyword evidence="5 10" id="KW-0067">ATP-binding</keyword>
<dbReference type="Gene3D" id="3.40.1390.10">
    <property type="entry name" value="MurE/MurF, N-terminal domain"/>
    <property type="match status" value="1"/>
</dbReference>
<accession>A0A0K0XYI7</accession>
<reference evidence="15 16" key="1">
    <citation type="submission" date="2015-07" db="EMBL/GenBank/DDBJ databases">
        <authorList>
            <person name="Noorani M."/>
        </authorList>
    </citation>
    <scope>NUCLEOTIDE SEQUENCE [LARGE SCALE GENOMIC DNA]</scope>
    <source>
        <strain evidence="15 16">KCTC 42284</strain>
    </source>
</reference>